<evidence type="ECO:0000313" key="2">
    <source>
        <dbReference type="Proteomes" id="UP000799755"/>
    </source>
</evidence>
<name>A0ACB6QNC6_9PLEO</name>
<dbReference type="EMBL" id="MU003515">
    <property type="protein sequence ID" value="KAF2468514.1"/>
    <property type="molecule type" value="Genomic_DNA"/>
</dbReference>
<proteinExistence type="predicted"/>
<accession>A0ACB6QNC6</accession>
<organism evidence="1 2">
    <name type="scientific">Lindgomyces ingoldianus</name>
    <dbReference type="NCBI Taxonomy" id="673940"/>
    <lineage>
        <taxon>Eukaryota</taxon>
        <taxon>Fungi</taxon>
        <taxon>Dikarya</taxon>
        <taxon>Ascomycota</taxon>
        <taxon>Pezizomycotina</taxon>
        <taxon>Dothideomycetes</taxon>
        <taxon>Pleosporomycetidae</taxon>
        <taxon>Pleosporales</taxon>
        <taxon>Lindgomycetaceae</taxon>
        <taxon>Lindgomyces</taxon>
    </lineage>
</organism>
<gene>
    <name evidence="1" type="ORF">BDR25DRAFT_373086</name>
</gene>
<keyword evidence="2" id="KW-1185">Reference proteome</keyword>
<evidence type="ECO:0000313" key="1">
    <source>
        <dbReference type="EMBL" id="KAF2468514.1"/>
    </source>
</evidence>
<dbReference type="Proteomes" id="UP000799755">
    <property type="component" value="Unassembled WGS sequence"/>
</dbReference>
<protein>
    <submittedName>
        <fullName evidence="1">GTP-binding protein rho3</fullName>
    </submittedName>
</protein>
<comment type="caution">
    <text evidence="1">The sequence shown here is derived from an EMBL/GenBank/DDBJ whole genome shotgun (WGS) entry which is preliminary data.</text>
</comment>
<reference evidence="1" key="1">
    <citation type="journal article" date="2020" name="Stud. Mycol.">
        <title>101 Dothideomycetes genomes: a test case for predicting lifestyles and emergence of pathogens.</title>
        <authorList>
            <person name="Haridas S."/>
            <person name="Albert R."/>
            <person name="Binder M."/>
            <person name="Bloem J."/>
            <person name="Labutti K."/>
            <person name="Salamov A."/>
            <person name="Andreopoulos B."/>
            <person name="Baker S."/>
            <person name="Barry K."/>
            <person name="Bills G."/>
            <person name="Bluhm B."/>
            <person name="Cannon C."/>
            <person name="Castanera R."/>
            <person name="Culley D."/>
            <person name="Daum C."/>
            <person name="Ezra D."/>
            <person name="Gonzalez J."/>
            <person name="Henrissat B."/>
            <person name="Kuo A."/>
            <person name="Liang C."/>
            <person name="Lipzen A."/>
            <person name="Lutzoni F."/>
            <person name="Magnuson J."/>
            <person name="Mondo S."/>
            <person name="Nolan M."/>
            <person name="Ohm R."/>
            <person name="Pangilinan J."/>
            <person name="Park H.-J."/>
            <person name="Ramirez L."/>
            <person name="Alfaro M."/>
            <person name="Sun H."/>
            <person name="Tritt A."/>
            <person name="Yoshinaga Y."/>
            <person name="Zwiers L.-H."/>
            <person name="Turgeon B."/>
            <person name="Goodwin S."/>
            <person name="Spatafora J."/>
            <person name="Crous P."/>
            <person name="Grigoriev I."/>
        </authorList>
    </citation>
    <scope>NUCLEOTIDE SEQUENCE</scope>
    <source>
        <strain evidence="1">ATCC 200398</strain>
    </source>
</reference>
<sequence length="205" mass="23300">MKGETVRRKLIVLGDTYCGKTWLEPCTNSANLLQSNKLDIFNNFIRFVDVEGVKVELVTWDNTGMDGYEKLRRLSYEDAHVVLVCFDINTPDSFDNVSTFWSKEVDTYFKNVPKILVGCKADLRENPASIKQLQLIGQVMPTIPECEDLALKMKALAYFETSVKNRTGLNEVFEYAAKAALVKSGPKAKKGIRRFLSRSDIKFVR</sequence>